<reference evidence="8" key="1">
    <citation type="journal article" date="2021" name="Genome Biol. Evol.">
        <title>A High-Quality Reference Genome for a Parasitic Bivalve with Doubly Uniparental Inheritance (Bivalvia: Unionida).</title>
        <authorList>
            <person name="Smith C.H."/>
        </authorList>
    </citation>
    <scope>NUCLEOTIDE SEQUENCE</scope>
    <source>
        <strain evidence="8">CHS0354</strain>
    </source>
</reference>
<keyword evidence="4" id="KW-0949">S-adenosyl-L-methionine</keyword>
<accession>A0AAE0VLC7</accession>
<dbReference type="CDD" id="cd05017">
    <property type="entry name" value="SIS_PGI_PMI_1"/>
    <property type="match status" value="1"/>
</dbReference>
<dbReference type="AlphaFoldDB" id="A0AAE0VLC7"/>
<dbReference type="Gene3D" id="2.40.10.240">
    <property type="entry name" value="QueA-like"/>
    <property type="match status" value="1"/>
</dbReference>
<dbReference type="InterPro" id="IPR036100">
    <property type="entry name" value="QueA_sf"/>
</dbReference>
<dbReference type="GO" id="GO:0005975">
    <property type="term" value="P:carbohydrate metabolic process"/>
    <property type="evidence" value="ECO:0007669"/>
    <property type="project" value="InterPro"/>
</dbReference>
<dbReference type="InterPro" id="IPR003699">
    <property type="entry name" value="QueA"/>
</dbReference>
<dbReference type="Pfam" id="PF10432">
    <property type="entry name" value="bact-PGI_C"/>
    <property type="match status" value="1"/>
</dbReference>
<reference evidence="8" key="2">
    <citation type="journal article" date="2021" name="Genome Biol. Evol.">
        <title>Developing a high-quality reference genome for a parasitic bivalve with doubly uniparental inheritance (Bivalvia: Unionida).</title>
        <authorList>
            <person name="Smith C.H."/>
        </authorList>
    </citation>
    <scope>NUCLEOTIDE SEQUENCE</scope>
    <source>
        <strain evidence="8">CHS0354</strain>
        <tissue evidence="8">Mantle</tissue>
    </source>
</reference>
<keyword evidence="9" id="KW-1185">Reference proteome</keyword>
<evidence type="ECO:0000256" key="4">
    <source>
        <dbReference type="ARBA" id="ARBA00022691"/>
    </source>
</evidence>
<evidence type="ECO:0000313" key="9">
    <source>
        <dbReference type="Proteomes" id="UP001195483"/>
    </source>
</evidence>
<keyword evidence="2" id="KW-0963">Cytoplasm</keyword>
<comment type="similarity">
    <text evidence="1">Belongs to the PGI/PMI family.</text>
</comment>
<dbReference type="NCBIfam" id="NF006426">
    <property type="entry name" value="PRK08674.1-6"/>
    <property type="match status" value="1"/>
</dbReference>
<dbReference type="InterPro" id="IPR042118">
    <property type="entry name" value="QueA_dom1"/>
</dbReference>
<dbReference type="PANTHER" id="PTHR30307">
    <property type="entry name" value="S-ADENOSYLMETHIONINE:TRNA RIBOSYLTRANSFERASE-ISOMERASE"/>
    <property type="match status" value="1"/>
</dbReference>
<keyword evidence="5" id="KW-0671">Queuosine biosynthesis</keyword>
<dbReference type="InterPro" id="IPR019490">
    <property type="entry name" value="Glu6P/Mann6P_isomerase_C"/>
</dbReference>
<dbReference type="GO" id="GO:0051075">
    <property type="term" value="F:S-adenosylmethionine:tRNA ribosyltransferase-isomerase activity"/>
    <property type="evidence" value="ECO:0007669"/>
    <property type="project" value="TreeGrafter"/>
</dbReference>
<dbReference type="Gene3D" id="3.40.50.10490">
    <property type="entry name" value="Glucose-6-phosphate isomerase like protein, domain 1"/>
    <property type="match status" value="2"/>
</dbReference>
<evidence type="ECO:0000256" key="2">
    <source>
        <dbReference type="ARBA" id="ARBA00022490"/>
    </source>
</evidence>
<dbReference type="PANTHER" id="PTHR30307:SF0">
    <property type="entry name" value="S-ADENOSYLMETHIONINE:TRNA RIBOSYLTRANSFERASE-ISOMERASE"/>
    <property type="match status" value="1"/>
</dbReference>
<dbReference type="InterPro" id="IPR046348">
    <property type="entry name" value="SIS_dom_sf"/>
</dbReference>
<evidence type="ECO:0000256" key="5">
    <source>
        <dbReference type="ARBA" id="ARBA00022785"/>
    </source>
</evidence>
<dbReference type="FunFam" id="2.40.10.240:FF:000002">
    <property type="entry name" value="S-adenosylmethionine:tRNA ribosyltransferase-isomerase"/>
    <property type="match status" value="1"/>
</dbReference>
<keyword evidence="3" id="KW-0808">Transferase</keyword>
<dbReference type="NCBIfam" id="TIGR02128">
    <property type="entry name" value="G6PI_arch"/>
    <property type="match status" value="1"/>
</dbReference>
<organism evidence="8 9">
    <name type="scientific">Potamilus streckersoni</name>
    <dbReference type="NCBI Taxonomy" id="2493646"/>
    <lineage>
        <taxon>Eukaryota</taxon>
        <taxon>Metazoa</taxon>
        <taxon>Spiralia</taxon>
        <taxon>Lophotrochozoa</taxon>
        <taxon>Mollusca</taxon>
        <taxon>Bivalvia</taxon>
        <taxon>Autobranchia</taxon>
        <taxon>Heteroconchia</taxon>
        <taxon>Palaeoheterodonta</taxon>
        <taxon>Unionida</taxon>
        <taxon>Unionoidea</taxon>
        <taxon>Unionidae</taxon>
        <taxon>Ambleminae</taxon>
        <taxon>Lampsilini</taxon>
        <taxon>Potamilus</taxon>
    </lineage>
</organism>
<protein>
    <recommendedName>
        <fullName evidence="7">SIS domain-containing protein</fullName>
    </recommendedName>
</protein>
<dbReference type="NCBIfam" id="TIGR00113">
    <property type="entry name" value="queA"/>
    <property type="match status" value="1"/>
</dbReference>
<dbReference type="SUPFAM" id="SSF111337">
    <property type="entry name" value="QueA-like"/>
    <property type="match status" value="1"/>
</dbReference>
<feature type="domain" description="SIS" evidence="7">
    <location>
        <begin position="366"/>
        <end position="501"/>
    </location>
</feature>
<dbReference type="InterPro" id="IPR001347">
    <property type="entry name" value="SIS_dom"/>
</dbReference>
<dbReference type="GO" id="GO:0004347">
    <property type="term" value="F:glucose-6-phosphate isomerase activity"/>
    <property type="evidence" value="ECO:0007669"/>
    <property type="project" value="InterPro"/>
</dbReference>
<evidence type="ECO:0000256" key="3">
    <source>
        <dbReference type="ARBA" id="ARBA00022679"/>
    </source>
</evidence>
<dbReference type="NCBIfam" id="NF001140">
    <property type="entry name" value="PRK00147.1"/>
    <property type="match status" value="1"/>
</dbReference>
<reference evidence="8" key="3">
    <citation type="submission" date="2023-05" db="EMBL/GenBank/DDBJ databases">
        <authorList>
            <person name="Smith C.H."/>
        </authorList>
    </citation>
    <scope>NUCLEOTIDE SEQUENCE</scope>
    <source>
        <strain evidence="8">CHS0354</strain>
        <tissue evidence="8">Mantle</tissue>
    </source>
</reference>
<dbReference type="GO" id="GO:1901135">
    <property type="term" value="P:carbohydrate derivative metabolic process"/>
    <property type="evidence" value="ECO:0007669"/>
    <property type="project" value="InterPro"/>
</dbReference>
<dbReference type="GO" id="GO:0004476">
    <property type="term" value="F:mannose-6-phosphate isomerase activity"/>
    <property type="evidence" value="ECO:0007669"/>
    <property type="project" value="InterPro"/>
</dbReference>
<dbReference type="PROSITE" id="PS51464">
    <property type="entry name" value="SIS"/>
    <property type="match status" value="1"/>
</dbReference>
<proteinExistence type="inferred from homology"/>
<name>A0AAE0VLC7_9BIVA</name>
<dbReference type="GO" id="GO:0008616">
    <property type="term" value="P:tRNA queuosine(34) biosynthetic process"/>
    <property type="evidence" value="ECO:0007669"/>
    <property type="project" value="UniProtKB-KW"/>
</dbReference>
<comment type="caution">
    <text evidence="8">The sequence shown here is derived from an EMBL/GenBank/DDBJ whole genome shotgun (WGS) entry which is preliminary data.</text>
</comment>
<dbReference type="InterPro" id="IPR042119">
    <property type="entry name" value="QueA_dom2"/>
</dbReference>
<evidence type="ECO:0000313" key="8">
    <source>
        <dbReference type="EMBL" id="KAK3582538.1"/>
    </source>
</evidence>
<evidence type="ECO:0000259" key="7">
    <source>
        <dbReference type="PROSITE" id="PS51464"/>
    </source>
</evidence>
<dbReference type="Proteomes" id="UP001195483">
    <property type="component" value="Unassembled WGS sequence"/>
</dbReference>
<dbReference type="GO" id="GO:0097367">
    <property type="term" value="F:carbohydrate derivative binding"/>
    <property type="evidence" value="ECO:0007669"/>
    <property type="project" value="InterPro"/>
</dbReference>
<dbReference type="Pfam" id="PF02547">
    <property type="entry name" value="Queuosine_synth"/>
    <property type="match status" value="1"/>
</dbReference>
<keyword evidence="6" id="KW-0413">Isomerase</keyword>
<dbReference type="EMBL" id="JAEAOA010001427">
    <property type="protein sequence ID" value="KAK3582538.1"/>
    <property type="molecule type" value="Genomic_DNA"/>
</dbReference>
<gene>
    <name evidence="8" type="ORF">CHS0354_024088</name>
</gene>
<evidence type="ECO:0000256" key="1">
    <source>
        <dbReference type="ARBA" id="ARBA00010523"/>
    </source>
</evidence>
<sequence>MRLKDFEYELPQSAISRKLKTPRDSSRLMVIDRNSKTIKHRKFSDIVDYVSKGDALVNNNTKVFPARLIGKKEKTDAKIEIFLLRELSKASGLWDVFVDPARKVRVGNKVYFEEDLCAEIVDNTTSRGRTIRFLNPKLDIASIVERIGLLPLPPYLKGLANEKDTYQTVFAEVPGAVAVPSAGLHFTPELVKKLTKIGVYFPSITLHSGFTTYKEVDVNDIAKYKLDAEFCSIPHQTAQIVSHIKSKNEGKIFSIGTTVCRVLEAYNTIDGKIKFGDSWINKFIFPSYHFKVTDCLITNFHHPKSMMLILTCAFAGYDLTMQAYEEALKKGYKFLSYVNNYDPHNMRALLLSLPKQFSTQPTIHGSIPTFNNSFTNVVILGVGGSAISGDIFSNLLRNSSPIPIDINRNYTIGRYVNKTSFVIVMSYSGNTEETLSAYEEATKSNALVVCVTSGGELLHRAKKRNQPYILIPNNAPPRTAIGYNLTALISIFQTLFNQFNILPFELNFNRLFTICQNLSERYDIYSNNNPALEIAKRLQHKLCLIYTSTDFLGAIATRWKGQFCENAKTLAFSSQIPEMNHNEIVGWTNKQLLMENLAVIFLRHSDEHPSNARRLDITEEIVKKKLNCVEKISATGNDIFEQLLSLLLLGDWISYYLALFNHVSPLPIELINHLKNKLSH</sequence>
<dbReference type="SUPFAM" id="SSF53697">
    <property type="entry name" value="SIS domain"/>
    <property type="match status" value="1"/>
</dbReference>
<dbReference type="Gene3D" id="3.40.1780.10">
    <property type="entry name" value="QueA-like"/>
    <property type="match status" value="1"/>
</dbReference>
<dbReference type="NCBIfam" id="NF006423">
    <property type="entry name" value="PRK08674.1-2"/>
    <property type="match status" value="1"/>
</dbReference>
<dbReference type="CDD" id="cd05637">
    <property type="entry name" value="SIS_PGI_PMI_2"/>
    <property type="match status" value="1"/>
</dbReference>
<dbReference type="InterPro" id="IPR035484">
    <property type="entry name" value="SIS_PGI/PMI_1"/>
</dbReference>
<evidence type="ECO:0000256" key="6">
    <source>
        <dbReference type="ARBA" id="ARBA00023235"/>
    </source>
</evidence>
<dbReference type="HAMAP" id="MF_00113">
    <property type="entry name" value="QueA"/>
    <property type="match status" value="1"/>
</dbReference>